<gene>
    <name evidence="6" type="ORF">NM961_14065</name>
</gene>
<dbReference type="InterPro" id="IPR001867">
    <property type="entry name" value="OmpR/PhoB-type_DNA-bd"/>
</dbReference>
<evidence type="ECO:0000259" key="5">
    <source>
        <dbReference type="PROSITE" id="PS51755"/>
    </source>
</evidence>
<keyword evidence="4" id="KW-0812">Transmembrane</keyword>
<evidence type="ECO:0000313" key="7">
    <source>
        <dbReference type="Proteomes" id="UP001165498"/>
    </source>
</evidence>
<dbReference type="SUPFAM" id="SSF46894">
    <property type="entry name" value="C-terminal effector domain of the bipartite response regulators"/>
    <property type="match status" value="1"/>
</dbReference>
<comment type="caution">
    <text evidence="6">The sequence shown here is derived from an EMBL/GenBank/DDBJ whole genome shotgun (WGS) entry which is preliminary data.</text>
</comment>
<keyword evidence="1 2" id="KW-0238">DNA-binding</keyword>
<feature type="compositionally biased region" description="Low complexity" evidence="3">
    <location>
        <begin position="127"/>
        <end position="147"/>
    </location>
</feature>
<accession>A0ABT1QU96</accession>
<feature type="transmembrane region" description="Helical" evidence="4">
    <location>
        <begin position="187"/>
        <end position="206"/>
    </location>
</feature>
<dbReference type="InterPro" id="IPR016032">
    <property type="entry name" value="Sig_transdc_resp-reg_C-effctor"/>
</dbReference>
<feature type="compositionally biased region" description="Low complexity" evidence="3">
    <location>
        <begin position="157"/>
        <end position="182"/>
    </location>
</feature>
<proteinExistence type="predicted"/>
<dbReference type="PROSITE" id="PS51755">
    <property type="entry name" value="OMPR_PHOB"/>
    <property type="match status" value="1"/>
</dbReference>
<dbReference type="SMART" id="SM00862">
    <property type="entry name" value="Trans_reg_C"/>
    <property type="match status" value="1"/>
</dbReference>
<feature type="DNA-binding region" description="OmpR/PhoB-type" evidence="2">
    <location>
        <begin position="14"/>
        <end position="110"/>
    </location>
</feature>
<dbReference type="Gene3D" id="1.10.10.10">
    <property type="entry name" value="Winged helix-like DNA-binding domain superfamily/Winged helix DNA-binding domain"/>
    <property type="match status" value="1"/>
</dbReference>
<protein>
    <submittedName>
        <fullName evidence="6">Winged helix-turn-helix domain-containing protein</fullName>
    </submittedName>
</protein>
<evidence type="ECO:0000256" key="3">
    <source>
        <dbReference type="SAM" id="MobiDB-lite"/>
    </source>
</evidence>
<evidence type="ECO:0000256" key="4">
    <source>
        <dbReference type="SAM" id="Phobius"/>
    </source>
</evidence>
<keyword evidence="4" id="KW-1133">Transmembrane helix</keyword>
<keyword evidence="4" id="KW-0472">Membrane</keyword>
<reference evidence="6" key="1">
    <citation type="submission" date="2022-07" db="EMBL/GenBank/DDBJ databases">
        <title>Tahibacter sp., a new gammaproteobacterium isolated from the silt sample collected at pig farm.</title>
        <authorList>
            <person name="Chen H."/>
        </authorList>
    </citation>
    <scope>NUCLEOTIDE SEQUENCE</scope>
    <source>
        <strain evidence="6">P2K</strain>
    </source>
</reference>
<feature type="region of interest" description="Disordered" evidence="3">
    <location>
        <begin position="118"/>
        <end position="182"/>
    </location>
</feature>
<evidence type="ECO:0000256" key="1">
    <source>
        <dbReference type="ARBA" id="ARBA00023125"/>
    </source>
</evidence>
<sequence>MALPESSRAPEPRVVGYRFAGVALDLRRGSLSIDGNDVGATPLLLQLLQILCESEGRLLTRQELFDALWPGGQTVSDSALSQLIWRLRSLLGPYGSLVTTLRRSGVRLEAPVSTEFDFQRSPRKALPEPSGAEPSAAPVPPAVEQAGPLPPGPPQPAGDAAAPRAKDAAVPQPVASPGGPAAPRRRVLAAVLVLAALAAGLAAWLLRDPLIFDGYALRESDLQADRRETAGIARAAFAAEEAGDRERAIALMRSLHASDLATPVPAAMLAWWRSHTAPEEAAAWGRAARARLRPDTPPYLRLFVDYFVTRSGNDSYRGALNAALELRPAAWRMQYARAHVLLADRDFAGALRSLQQVPTRGPEAGLLADVLADRLSLGDPAVAAMARALPAIAGNPTLRTYLQGREAYSAGRLAEAVAALDESARHAQQAGDYLRQIMATELAGIAAFEAASADTLPRLSATRRLCQDRGRFDCVATALGLQAVMEARRGEAGRASALLAEAWQLAPHLWMRPALLLVALENQLALPGDLRAVAADIADDPAFAGVAELLRGWQAQARGQPEQARRELDLAVERGVRQTYSAEDALLLAARLGAPVAPCRTDPPYPNPLRLSACLQLREKK</sequence>
<evidence type="ECO:0000313" key="6">
    <source>
        <dbReference type="EMBL" id="MCQ4165843.1"/>
    </source>
</evidence>
<feature type="domain" description="OmpR/PhoB-type" evidence="5">
    <location>
        <begin position="14"/>
        <end position="110"/>
    </location>
</feature>
<evidence type="ECO:0000256" key="2">
    <source>
        <dbReference type="PROSITE-ProRule" id="PRU01091"/>
    </source>
</evidence>
<name>A0ABT1QU96_9GAMM</name>
<dbReference type="Proteomes" id="UP001165498">
    <property type="component" value="Unassembled WGS sequence"/>
</dbReference>
<dbReference type="InterPro" id="IPR036388">
    <property type="entry name" value="WH-like_DNA-bd_sf"/>
</dbReference>
<dbReference type="Pfam" id="PF00486">
    <property type="entry name" value="Trans_reg_C"/>
    <property type="match status" value="1"/>
</dbReference>
<dbReference type="RefSeq" id="WP_255915033.1">
    <property type="nucleotide sequence ID" value="NZ_JANFQO010000012.1"/>
</dbReference>
<keyword evidence="7" id="KW-1185">Reference proteome</keyword>
<organism evidence="6 7">
    <name type="scientific">Tahibacter harae</name>
    <dbReference type="NCBI Taxonomy" id="2963937"/>
    <lineage>
        <taxon>Bacteria</taxon>
        <taxon>Pseudomonadati</taxon>
        <taxon>Pseudomonadota</taxon>
        <taxon>Gammaproteobacteria</taxon>
        <taxon>Lysobacterales</taxon>
        <taxon>Rhodanobacteraceae</taxon>
        <taxon>Tahibacter</taxon>
    </lineage>
</organism>
<dbReference type="EMBL" id="JANFQO010000012">
    <property type="protein sequence ID" value="MCQ4165843.1"/>
    <property type="molecule type" value="Genomic_DNA"/>
</dbReference>